<proteinExistence type="predicted"/>
<sequence>MNDSDKESEKEEQGMDDSSTKVLVYAIVGMLGLGFVAILFVIVPWMLHEDAPSWKQFLIDDSIVLITIVMFVYGFYMNTKIH</sequence>
<keyword evidence="3" id="KW-1185">Reference proteome</keyword>
<evidence type="ECO:0000313" key="2">
    <source>
        <dbReference type="EMBL" id="CAI2717259.1"/>
    </source>
</evidence>
<keyword evidence="1" id="KW-0472">Membrane</keyword>
<gene>
    <name evidence="2" type="ORF">NSPWAT_0400</name>
</gene>
<evidence type="ECO:0000256" key="1">
    <source>
        <dbReference type="SAM" id="Phobius"/>
    </source>
</evidence>
<organism evidence="2 3">
    <name type="scientific">Nitrospina watsonii</name>
    <dbReference type="NCBI Taxonomy" id="1323948"/>
    <lineage>
        <taxon>Bacteria</taxon>
        <taxon>Pseudomonadati</taxon>
        <taxon>Nitrospinota/Tectimicrobiota group</taxon>
        <taxon>Nitrospinota</taxon>
        <taxon>Nitrospinia</taxon>
        <taxon>Nitrospinales</taxon>
        <taxon>Nitrospinaceae</taxon>
        <taxon>Nitrospina</taxon>
    </lineage>
</organism>
<protein>
    <submittedName>
        <fullName evidence="2">Uncharacterized protein</fullName>
    </submittedName>
</protein>
<name>A0ABM9HAS6_9BACT</name>
<reference evidence="2 3" key="1">
    <citation type="submission" date="2022-09" db="EMBL/GenBank/DDBJ databases">
        <authorList>
            <person name="Kop L."/>
        </authorList>
    </citation>
    <scope>NUCLEOTIDE SEQUENCE [LARGE SCALE GENOMIC DNA]</scope>
    <source>
        <strain evidence="2 3">347</strain>
    </source>
</reference>
<feature type="transmembrane region" description="Helical" evidence="1">
    <location>
        <begin position="57"/>
        <end position="76"/>
    </location>
</feature>
<keyword evidence="1" id="KW-1133">Transmembrane helix</keyword>
<dbReference type="EMBL" id="OX336137">
    <property type="protein sequence ID" value="CAI2717259.1"/>
    <property type="molecule type" value="Genomic_DNA"/>
</dbReference>
<dbReference type="RefSeq" id="WP_282010210.1">
    <property type="nucleotide sequence ID" value="NZ_OX336137.1"/>
</dbReference>
<feature type="transmembrane region" description="Helical" evidence="1">
    <location>
        <begin position="22"/>
        <end position="45"/>
    </location>
</feature>
<keyword evidence="1" id="KW-0812">Transmembrane</keyword>
<accession>A0ABM9HAS6</accession>
<dbReference type="Proteomes" id="UP001157733">
    <property type="component" value="Chromosome"/>
</dbReference>
<evidence type="ECO:0000313" key="3">
    <source>
        <dbReference type="Proteomes" id="UP001157733"/>
    </source>
</evidence>